<evidence type="ECO:0000256" key="2">
    <source>
        <dbReference type="SAM" id="SignalP"/>
    </source>
</evidence>
<dbReference type="SUPFAM" id="SSF48452">
    <property type="entry name" value="TPR-like"/>
    <property type="match status" value="1"/>
</dbReference>
<sequence>MLCYVPAAPLLLSTLLALPWAGNSGPSLNAAAAAAARPPECKARVGRAIARGPSVWERARVPTLQRYCDLIARAHAQLASRPEAAREAAKLAEEALPGRAAPLVVLARVALALGAPAEAARDFSRARAIDPRSVEDPSTMHDLARTLRLDGKRDESLAIYRALVPRIDLLGSLDRRVAALLEAAHVAMAVAAAPATPTESPASANPSAAKTPAAGAPSPSPPAAATAPATSASGAARPESQGRAPLDEAAAYLREARLRPPTQLTGDVLLSLALVLDRSGDATQAEAALDSAAEASARPRASGYLVVDDDRLALEALSLERTDPGGAAEKWHAFLATPSGKGPWAAAAQARLAALPRGAAAARRQGASAPPRQGAKQP</sequence>
<feature type="compositionally biased region" description="Low complexity" evidence="1">
    <location>
        <begin position="196"/>
        <end position="236"/>
    </location>
</feature>
<accession>A0A0K1ET89</accession>
<gene>
    <name evidence="3" type="ORF">CMC5_083700</name>
</gene>
<keyword evidence="4" id="KW-1185">Reference proteome</keyword>
<dbReference type="STRING" id="52.CMC5_083700"/>
<proteinExistence type="predicted"/>
<organism evidence="3 4">
    <name type="scientific">Chondromyces crocatus</name>
    <dbReference type="NCBI Taxonomy" id="52"/>
    <lineage>
        <taxon>Bacteria</taxon>
        <taxon>Pseudomonadati</taxon>
        <taxon>Myxococcota</taxon>
        <taxon>Polyangia</taxon>
        <taxon>Polyangiales</taxon>
        <taxon>Polyangiaceae</taxon>
        <taxon>Chondromyces</taxon>
    </lineage>
</organism>
<dbReference type="EMBL" id="CP012159">
    <property type="protein sequence ID" value="AKT44130.1"/>
    <property type="molecule type" value="Genomic_DNA"/>
</dbReference>
<protein>
    <recommendedName>
        <fullName evidence="5">Tetratricopeptide repeat protein</fullName>
    </recommendedName>
</protein>
<dbReference type="AlphaFoldDB" id="A0A0K1ET89"/>
<evidence type="ECO:0000256" key="1">
    <source>
        <dbReference type="SAM" id="MobiDB-lite"/>
    </source>
</evidence>
<evidence type="ECO:0000313" key="3">
    <source>
        <dbReference type="EMBL" id="AKT44130.1"/>
    </source>
</evidence>
<dbReference type="Gene3D" id="1.25.40.10">
    <property type="entry name" value="Tetratricopeptide repeat domain"/>
    <property type="match status" value="1"/>
</dbReference>
<evidence type="ECO:0000313" key="4">
    <source>
        <dbReference type="Proteomes" id="UP000067626"/>
    </source>
</evidence>
<feature type="signal peptide" evidence="2">
    <location>
        <begin position="1"/>
        <end position="21"/>
    </location>
</feature>
<dbReference type="InterPro" id="IPR011990">
    <property type="entry name" value="TPR-like_helical_dom_sf"/>
</dbReference>
<dbReference type="KEGG" id="ccro:CMC5_083700"/>
<keyword evidence="2" id="KW-0732">Signal</keyword>
<dbReference type="Proteomes" id="UP000067626">
    <property type="component" value="Chromosome"/>
</dbReference>
<feature type="region of interest" description="Disordered" evidence="1">
    <location>
        <begin position="196"/>
        <end position="243"/>
    </location>
</feature>
<name>A0A0K1ET89_CHOCO</name>
<feature type="chain" id="PRO_5005459940" description="Tetratricopeptide repeat protein" evidence="2">
    <location>
        <begin position="22"/>
        <end position="378"/>
    </location>
</feature>
<reference evidence="3 4" key="1">
    <citation type="submission" date="2015-07" db="EMBL/GenBank/DDBJ databases">
        <title>Genome analysis of myxobacterium Chondromyces crocatus Cm c5 reveals a high potential for natural compound synthesis and the genetic basis for the loss of fruiting body formation.</title>
        <authorList>
            <person name="Zaburannyi N."/>
            <person name="Bunk B."/>
            <person name="Maier J."/>
            <person name="Overmann J."/>
            <person name="Mueller R."/>
        </authorList>
    </citation>
    <scope>NUCLEOTIDE SEQUENCE [LARGE SCALE GENOMIC DNA]</scope>
    <source>
        <strain evidence="3 4">Cm c5</strain>
    </source>
</reference>
<evidence type="ECO:0008006" key="5">
    <source>
        <dbReference type="Google" id="ProtNLM"/>
    </source>
</evidence>
<feature type="region of interest" description="Disordered" evidence="1">
    <location>
        <begin position="356"/>
        <end position="378"/>
    </location>
</feature>